<accession>A0A915E2U3</accession>
<evidence type="ECO:0000313" key="1">
    <source>
        <dbReference type="Proteomes" id="UP000887574"/>
    </source>
</evidence>
<dbReference type="WBParaSite" id="jg26109">
    <property type="protein sequence ID" value="jg26109"/>
    <property type="gene ID" value="jg26109"/>
</dbReference>
<evidence type="ECO:0000313" key="2">
    <source>
        <dbReference type="WBParaSite" id="jg26109"/>
    </source>
</evidence>
<proteinExistence type="predicted"/>
<dbReference type="Proteomes" id="UP000887574">
    <property type="component" value="Unplaced"/>
</dbReference>
<name>A0A915E2U3_9BILA</name>
<sequence>MAQYRPYVSRTVKSINWIKANAKWAWTNHPEEFAGYAIVVPLTIIAICKVYNMNGSFTEPAQPYYRYRYEVRRPDDPIVVNWRPPTDYPPPYLSNPETKSYKEYLRGFFTSKTN</sequence>
<dbReference type="AlphaFoldDB" id="A0A915E2U3"/>
<keyword evidence="1" id="KW-1185">Reference proteome</keyword>
<reference evidence="2" key="1">
    <citation type="submission" date="2022-11" db="UniProtKB">
        <authorList>
            <consortium name="WormBaseParasite"/>
        </authorList>
    </citation>
    <scope>IDENTIFICATION</scope>
</reference>
<organism evidence="1 2">
    <name type="scientific">Ditylenchus dipsaci</name>
    <dbReference type="NCBI Taxonomy" id="166011"/>
    <lineage>
        <taxon>Eukaryota</taxon>
        <taxon>Metazoa</taxon>
        <taxon>Ecdysozoa</taxon>
        <taxon>Nematoda</taxon>
        <taxon>Chromadorea</taxon>
        <taxon>Rhabditida</taxon>
        <taxon>Tylenchina</taxon>
        <taxon>Tylenchomorpha</taxon>
        <taxon>Sphaerularioidea</taxon>
        <taxon>Anguinidae</taxon>
        <taxon>Anguininae</taxon>
        <taxon>Ditylenchus</taxon>
    </lineage>
</organism>
<protein>
    <submittedName>
        <fullName evidence="2">Uncharacterized protein</fullName>
    </submittedName>
</protein>